<evidence type="ECO:0000313" key="1">
    <source>
        <dbReference type="EMBL" id="KAK2179297.1"/>
    </source>
</evidence>
<dbReference type="EMBL" id="JAODUO010000499">
    <property type="protein sequence ID" value="KAK2179297.1"/>
    <property type="molecule type" value="Genomic_DNA"/>
</dbReference>
<name>A0AAD9KXT6_RIDPI</name>
<accession>A0AAD9KXT6</accession>
<evidence type="ECO:0000313" key="2">
    <source>
        <dbReference type="Proteomes" id="UP001209878"/>
    </source>
</evidence>
<comment type="caution">
    <text evidence="1">The sequence shown here is derived from an EMBL/GenBank/DDBJ whole genome shotgun (WGS) entry which is preliminary data.</text>
</comment>
<proteinExistence type="predicted"/>
<dbReference type="Proteomes" id="UP001209878">
    <property type="component" value="Unassembled WGS sequence"/>
</dbReference>
<protein>
    <submittedName>
        <fullName evidence="1">Uncharacterized protein</fullName>
    </submittedName>
</protein>
<dbReference type="AlphaFoldDB" id="A0AAD9KXT6"/>
<reference evidence="1" key="1">
    <citation type="journal article" date="2023" name="Mol. Biol. Evol.">
        <title>Third-Generation Sequencing Reveals the Adaptive Role of the Epigenome in Three Deep-Sea Polychaetes.</title>
        <authorList>
            <person name="Perez M."/>
            <person name="Aroh O."/>
            <person name="Sun Y."/>
            <person name="Lan Y."/>
            <person name="Juniper S.K."/>
            <person name="Young C.R."/>
            <person name="Angers B."/>
            <person name="Qian P.Y."/>
        </authorList>
    </citation>
    <scope>NUCLEOTIDE SEQUENCE</scope>
    <source>
        <strain evidence="1">R07B-5</strain>
    </source>
</reference>
<gene>
    <name evidence="1" type="ORF">NP493_497g01007</name>
</gene>
<keyword evidence="2" id="KW-1185">Reference proteome</keyword>
<organism evidence="1 2">
    <name type="scientific">Ridgeia piscesae</name>
    <name type="common">Tubeworm</name>
    <dbReference type="NCBI Taxonomy" id="27915"/>
    <lineage>
        <taxon>Eukaryota</taxon>
        <taxon>Metazoa</taxon>
        <taxon>Spiralia</taxon>
        <taxon>Lophotrochozoa</taxon>
        <taxon>Annelida</taxon>
        <taxon>Polychaeta</taxon>
        <taxon>Sedentaria</taxon>
        <taxon>Canalipalpata</taxon>
        <taxon>Sabellida</taxon>
        <taxon>Siboglinidae</taxon>
        <taxon>Ridgeia</taxon>
    </lineage>
</organism>
<sequence>MQTHHTVQTLNVALVFLRSYTTCLLELIWYNSLIHLPYYTICEVVKHAILLPNCDMPVWFNKPTYKGAYDEIVNWHRNQMSWWIVYTIVLFRIKRFLQQN</sequence>